<sequence length="122" mass="13715">MTEHHASSQTPSITRSLKAAMMSALICPGSGQMWLGKKWPGIGFIIVSLVSLIAIFKYTIDQAQVVADKIVAGEIPLEYYAIYQQVTQITQNGDTWVIWVTWLFAGNWLFSIIHAYWLGRKP</sequence>
<keyword evidence="3" id="KW-1185">Reference proteome</keyword>
<evidence type="ECO:0000256" key="1">
    <source>
        <dbReference type="SAM" id="Phobius"/>
    </source>
</evidence>
<dbReference type="Proteomes" id="UP001139333">
    <property type="component" value="Unassembled WGS sequence"/>
</dbReference>
<reference evidence="2" key="1">
    <citation type="submission" date="2022-01" db="EMBL/GenBank/DDBJ databases">
        <title>Whole genome-based taxonomy of the Shewanellaceae.</title>
        <authorList>
            <person name="Martin-Rodriguez A.J."/>
        </authorList>
    </citation>
    <scope>NUCLEOTIDE SEQUENCE</scope>
    <source>
        <strain evidence="2">DSM 16422</strain>
    </source>
</reference>
<keyword evidence="1" id="KW-0472">Membrane</keyword>
<feature type="transmembrane region" description="Helical" evidence="1">
    <location>
        <begin position="96"/>
        <end position="118"/>
    </location>
</feature>
<organism evidence="2 3">
    <name type="scientific">Shewanella gaetbuli</name>
    <dbReference type="NCBI Taxonomy" id="220752"/>
    <lineage>
        <taxon>Bacteria</taxon>
        <taxon>Pseudomonadati</taxon>
        <taxon>Pseudomonadota</taxon>
        <taxon>Gammaproteobacteria</taxon>
        <taxon>Alteromonadales</taxon>
        <taxon>Shewanellaceae</taxon>
        <taxon>Shewanella</taxon>
    </lineage>
</organism>
<keyword evidence="1" id="KW-0812">Transmembrane</keyword>
<dbReference type="RefSeq" id="WP_248994814.1">
    <property type="nucleotide sequence ID" value="NZ_JAKIKP010000003.1"/>
</dbReference>
<proteinExistence type="predicted"/>
<comment type="caution">
    <text evidence="2">The sequence shown here is derived from an EMBL/GenBank/DDBJ whole genome shotgun (WGS) entry which is preliminary data.</text>
</comment>
<evidence type="ECO:0000313" key="3">
    <source>
        <dbReference type="Proteomes" id="UP001139333"/>
    </source>
</evidence>
<gene>
    <name evidence="2" type="ORF">L2672_05410</name>
</gene>
<dbReference type="EMBL" id="JAKIKP010000003">
    <property type="protein sequence ID" value="MCL1142129.1"/>
    <property type="molecule type" value="Genomic_DNA"/>
</dbReference>
<feature type="transmembrane region" description="Helical" evidence="1">
    <location>
        <begin position="42"/>
        <end position="60"/>
    </location>
</feature>
<evidence type="ECO:0000313" key="2">
    <source>
        <dbReference type="EMBL" id="MCL1142129.1"/>
    </source>
</evidence>
<evidence type="ECO:0008006" key="4">
    <source>
        <dbReference type="Google" id="ProtNLM"/>
    </source>
</evidence>
<dbReference type="AlphaFoldDB" id="A0A9X2CKZ2"/>
<accession>A0A9X2CKZ2</accession>
<protein>
    <recommendedName>
        <fullName evidence="4">DUF5683 domain-containing protein</fullName>
    </recommendedName>
</protein>
<name>A0A9X2CKZ2_9GAMM</name>
<keyword evidence="1" id="KW-1133">Transmembrane helix</keyword>